<dbReference type="OrthoDB" id="5432142at2"/>
<dbReference type="AlphaFoldDB" id="A0A2S0KM67"/>
<name>A0A2S0KM67_9FIRM</name>
<evidence type="ECO:0000313" key="2">
    <source>
        <dbReference type="Proteomes" id="UP000237947"/>
    </source>
</evidence>
<gene>
    <name evidence="1" type="ORF">C5Q98_02105</name>
</gene>
<dbReference type="KEGG" id="fsa:C5Q98_02105"/>
<dbReference type="RefSeq" id="WP_106012083.1">
    <property type="nucleotide sequence ID" value="NZ_CP027226.1"/>
</dbReference>
<organism evidence="1 2">
    <name type="scientific">Fastidiosipila sanguinis</name>
    <dbReference type="NCBI Taxonomy" id="236753"/>
    <lineage>
        <taxon>Bacteria</taxon>
        <taxon>Bacillati</taxon>
        <taxon>Bacillota</taxon>
        <taxon>Clostridia</taxon>
        <taxon>Eubacteriales</taxon>
        <taxon>Oscillospiraceae</taxon>
        <taxon>Fastidiosipila</taxon>
    </lineage>
</organism>
<keyword evidence="2" id="KW-1185">Reference proteome</keyword>
<dbReference type="EMBL" id="CP027226">
    <property type="protein sequence ID" value="AVM42097.1"/>
    <property type="molecule type" value="Genomic_DNA"/>
</dbReference>
<reference evidence="2" key="1">
    <citation type="submission" date="2018-02" db="EMBL/GenBank/DDBJ databases">
        <authorList>
            <person name="Holder M.E."/>
            <person name="Ajami N.J."/>
            <person name="Petrosino J.F."/>
        </authorList>
    </citation>
    <scope>NUCLEOTIDE SEQUENCE [LARGE SCALE GENOMIC DNA]</scope>
    <source>
        <strain evidence="2">CCUG 47711</strain>
    </source>
</reference>
<evidence type="ECO:0008006" key="3">
    <source>
        <dbReference type="Google" id="ProtNLM"/>
    </source>
</evidence>
<sequence length="117" mass="13228">MSKKNQTSLIDLADSNNSSADVLRKLKIQLMTISRMKIPKIKIYHGHGLSADGDNIRNIVRAELLEQARKERIKAFCPGEVFGPFEKEGRKIVEVDPSFRDDDDWTKSNSEITVVAL</sequence>
<dbReference type="Proteomes" id="UP000237947">
    <property type="component" value="Chromosome"/>
</dbReference>
<accession>A0A2S0KM67</accession>
<proteinExistence type="predicted"/>
<evidence type="ECO:0000313" key="1">
    <source>
        <dbReference type="EMBL" id="AVM42097.1"/>
    </source>
</evidence>
<protein>
    <recommendedName>
        <fullName evidence="3">Smr domain-containing protein</fullName>
    </recommendedName>
</protein>